<dbReference type="Pfam" id="PF19581">
    <property type="entry name" value="Glyoxalase_7"/>
    <property type="match status" value="1"/>
</dbReference>
<dbReference type="InterPro" id="IPR029068">
    <property type="entry name" value="Glyas_Bleomycin-R_OHBP_Dase"/>
</dbReference>
<proteinExistence type="inferred from homology"/>
<dbReference type="Proteomes" id="UP001260715">
    <property type="component" value="Unassembled WGS sequence"/>
</dbReference>
<dbReference type="InterPro" id="IPR037523">
    <property type="entry name" value="VOC_core"/>
</dbReference>
<reference evidence="5 6" key="1">
    <citation type="submission" date="2023-07" db="EMBL/GenBank/DDBJ databases">
        <title>Sorghum-associated microbial communities from plants grown in Nebraska, USA.</title>
        <authorList>
            <person name="Schachtman D."/>
        </authorList>
    </citation>
    <scope>NUCLEOTIDE SEQUENCE [LARGE SCALE GENOMIC DNA]</scope>
    <source>
        <strain evidence="5 6">596</strain>
    </source>
</reference>
<feature type="domain" description="VOC" evidence="4">
    <location>
        <begin position="48"/>
        <end position="165"/>
    </location>
</feature>
<sequence>MTVLDFSARHPALLSPTAEFDQVQAEWESRVVCVSKLSSQSIEEMTNRIHSPIPILRIFDEAKALSFYVEWLNFKIDWQHRFDKHLPLYLQISRESCILHLSEHHGDACPGSALRVPVGNVDELYRELKGRPYKGYFPEVKATPWGSRDMSILDPFGNRIVFTTDAESN</sequence>
<dbReference type="CDD" id="cd08349">
    <property type="entry name" value="BLMA_like"/>
    <property type="match status" value="1"/>
</dbReference>
<gene>
    <name evidence="5" type="ORF">J2W50_001031</name>
</gene>
<dbReference type="SUPFAM" id="SSF54593">
    <property type="entry name" value="Glyoxalase/Bleomycin resistance protein/Dihydroxybiphenyl dioxygenase"/>
    <property type="match status" value="1"/>
</dbReference>
<keyword evidence="6" id="KW-1185">Reference proteome</keyword>
<accession>A0ABU1PAB1</accession>
<evidence type="ECO:0000256" key="3">
    <source>
        <dbReference type="ARBA" id="ARBA00023251"/>
    </source>
</evidence>
<dbReference type="Gene3D" id="3.10.180.10">
    <property type="entry name" value="2,3-Dihydroxybiphenyl 1,2-Dioxygenase, domain 1"/>
    <property type="match status" value="1"/>
</dbReference>
<protein>
    <recommendedName>
        <fullName evidence="2">Bleomycin resistance protein</fullName>
    </recommendedName>
</protein>
<comment type="caution">
    <text evidence="5">The sequence shown here is derived from an EMBL/GenBank/DDBJ whole genome shotgun (WGS) entry which is preliminary data.</text>
</comment>
<organism evidence="5 6">
    <name type="scientific">Herbaspirillum frisingense</name>
    <dbReference type="NCBI Taxonomy" id="92645"/>
    <lineage>
        <taxon>Bacteria</taxon>
        <taxon>Pseudomonadati</taxon>
        <taxon>Pseudomonadota</taxon>
        <taxon>Betaproteobacteria</taxon>
        <taxon>Burkholderiales</taxon>
        <taxon>Oxalobacteraceae</taxon>
        <taxon>Herbaspirillum</taxon>
    </lineage>
</organism>
<dbReference type="EMBL" id="JAVDSJ010000001">
    <property type="protein sequence ID" value="MDR6582856.1"/>
    <property type="molecule type" value="Genomic_DNA"/>
</dbReference>
<dbReference type="RefSeq" id="WP_310009769.1">
    <property type="nucleotide sequence ID" value="NZ_JAVDSJ010000001.1"/>
</dbReference>
<comment type="similarity">
    <text evidence="1">Belongs to the bleomycin resistance protein family.</text>
</comment>
<dbReference type="InterPro" id="IPR000335">
    <property type="entry name" value="Bleomycin-R"/>
</dbReference>
<name>A0ABU1PAB1_9BURK</name>
<evidence type="ECO:0000259" key="4">
    <source>
        <dbReference type="PROSITE" id="PS51819"/>
    </source>
</evidence>
<evidence type="ECO:0000313" key="5">
    <source>
        <dbReference type="EMBL" id="MDR6582856.1"/>
    </source>
</evidence>
<evidence type="ECO:0000256" key="2">
    <source>
        <dbReference type="ARBA" id="ARBA00021572"/>
    </source>
</evidence>
<dbReference type="PROSITE" id="PS51819">
    <property type="entry name" value="VOC"/>
    <property type="match status" value="1"/>
</dbReference>
<keyword evidence="3" id="KW-0046">Antibiotic resistance</keyword>
<evidence type="ECO:0000256" key="1">
    <source>
        <dbReference type="ARBA" id="ARBA00011051"/>
    </source>
</evidence>
<evidence type="ECO:0000313" key="6">
    <source>
        <dbReference type="Proteomes" id="UP001260715"/>
    </source>
</evidence>